<dbReference type="SUPFAM" id="SSF53098">
    <property type="entry name" value="Ribonuclease H-like"/>
    <property type="match status" value="1"/>
</dbReference>
<proteinExistence type="predicted"/>
<evidence type="ECO:0000256" key="1">
    <source>
        <dbReference type="ARBA" id="ARBA00022884"/>
    </source>
</evidence>
<protein>
    <recommendedName>
        <fullName evidence="2">Integrase catalytic domain-containing protein</fullName>
    </recommendedName>
</protein>
<dbReference type="EMBL" id="AVOT02015800">
    <property type="protein sequence ID" value="MBW0500406.1"/>
    <property type="molecule type" value="Genomic_DNA"/>
</dbReference>
<dbReference type="OrthoDB" id="2273864at2759"/>
<feature type="domain" description="Integrase catalytic" evidence="2">
    <location>
        <begin position="1"/>
        <end position="161"/>
    </location>
</feature>
<dbReference type="AlphaFoldDB" id="A0A9Q3DH69"/>
<dbReference type="InterPro" id="IPR050951">
    <property type="entry name" value="Retrovirus_Pol_polyprotein"/>
</dbReference>
<dbReference type="InterPro" id="IPR012337">
    <property type="entry name" value="RNaseH-like_sf"/>
</dbReference>
<dbReference type="PANTHER" id="PTHR37984:SF5">
    <property type="entry name" value="PROTEIN NYNRIN-LIKE"/>
    <property type="match status" value="1"/>
</dbReference>
<dbReference type="PANTHER" id="PTHR37984">
    <property type="entry name" value="PROTEIN CBG26694"/>
    <property type="match status" value="1"/>
</dbReference>
<dbReference type="GO" id="GO:0015074">
    <property type="term" value="P:DNA integration"/>
    <property type="evidence" value="ECO:0007669"/>
    <property type="project" value="InterPro"/>
</dbReference>
<accession>A0A9Q3DH69</accession>
<evidence type="ECO:0000313" key="3">
    <source>
        <dbReference type="EMBL" id="MBW0500406.1"/>
    </source>
</evidence>
<keyword evidence="1" id="KW-0694">RNA-binding</keyword>
<reference evidence="3" key="1">
    <citation type="submission" date="2021-03" db="EMBL/GenBank/DDBJ databases">
        <title>Draft genome sequence of rust myrtle Austropuccinia psidii MF-1, a brazilian biotype.</title>
        <authorList>
            <person name="Quecine M.C."/>
            <person name="Pachon D.M.R."/>
            <person name="Bonatelli M.L."/>
            <person name="Correr F.H."/>
            <person name="Franceschini L.M."/>
            <person name="Leite T.F."/>
            <person name="Margarido G.R.A."/>
            <person name="Almeida C.A."/>
            <person name="Ferrarezi J.A."/>
            <person name="Labate C.A."/>
        </authorList>
    </citation>
    <scope>NUCLEOTIDE SEQUENCE</scope>
    <source>
        <strain evidence="3">MF-1</strain>
    </source>
</reference>
<sequence length="163" mass="18438">MYWVTSSLLGGDIRYNSILLISDRLSKTTLFLPCHKDDTSMGEALLIWNRFVSWTGIFTKIISDRNPKFTLELCTNLYQLYGTKLSFPTAYNSQTDCLSERMIQTLEDMVIGLGAYGLELRDSDGFTHNWCTLLPALELAYIKSIHSSTNKTPAIPEKDGIPE</sequence>
<comment type="caution">
    <text evidence="3">The sequence shown here is derived from an EMBL/GenBank/DDBJ whole genome shotgun (WGS) entry which is preliminary data.</text>
</comment>
<name>A0A9Q3DH69_9BASI</name>
<dbReference type="PROSITE" id="PS50994">
    <property type="entry name" value="INTEGRASE"/>
    <property type="match status" value="1"/>
</dbReference>
<dbReference type="Proteomes" id="UP000765509">
    <property type="component" value="Unassembled WGS sequence"/>
</dbReference>
<dbReference type="InterPro" id="IPR036397">
    <property type="entry name" value="RNaseH_sf"/>
</dbReference>
<dbReference type="Gene3D" id="3.30.420.10">
    <property type="entry name" value="Ribonuclease H-like superfamily/Ribonuclease H"/>
    <property type="match status" value="1"/>
</dbReference>
<evidence type="ECO:0000259" key="2">
    <source>
        <dbReference type="PROSITE" id="PS50994"/>
    </source>
</evidence>
<gene>
    <name evidence="3" type="ORF">O181_040121</name>
</gene>
<keyword evidence="4" id="KW-1185">Reference proteome</keyword>
<dbReference type="GO" id="GO:0003723">
    <property type="term" value="F:RNA binding"/>
    <property type="evidence" value="ECO:0007669"/>
    <property type="project" value="UniProtKB-KW"/>
</dbReference>
<dbReference type="InterPro" id="IPR001584">
    <property type="entry name" value="Integrase_cat-core"/>
</dbReference>
<organism evidence="3 4">
    <name type="scientific">Austropuccinia psidii MF-1</name>
    <dbReference type="NCBI Taxonomy" id="1389203"/>
    <lineage>
        <taxon>Eukaryota</taxon>
        <taxon>Fungi</taxon>
        <taxon>Dikarya</taxon>
        <taxon>Basidiomycota</taxon>
        <taxon>Pucciniomycotina</taxon>
        <taxon>Pucciniomycetes</taxon>
        <taxon>Pucciniales</taxon>
        <taxon>Sphaerophragmiaceae</taxon>
        <taxon>Austropuccinia</taxon>
    </lineage>
</organism>
<evidence type="ECO:0000313" key="4">
    <source>
        <dbReference type="Proteomes" id="UP000765509"/>
    </source>
</evidence>
<dbReference type="GO" id="GO:0005634">
    <property type="term" value="C:nucleus"/>
    <property type="evidence" value="ECO:0007669"/>
    <property type="project" value="UniProtKB-ARBA"/>
</dbReference>